<gene>
    <name evidence="2" type="ORF">CF386_09800</name>
</gene>
<organism evidence="2 3">
    <name type="scientific">Paraphotobacterium marinum</name>
    <dbReference type="NCBI Taxonomy" id="1755811"/>
    <lineage>
        <taxon>Bacteria</taxon>
        <taxon>Pseudomonadati</taxon>
        <taxon>Pseudomonadota</taxon>
        <taxon>Gammaproteobacteria</taxon>
        <taxon>Vibrionales</taxon>
        <taxon>Vibrionaceae</taxon>
        <taxon>Paraphotobacterium</taxon>
    </lineage>
</organism>
<dbReference type="EMBL" id="CP022356">
    <property type="protein sequence ID" value="ASK79346.1"/>
    <property type="molecule type" value="Genomic_DNA"/>
</dbReference>
<accession>A0A220VGH9</accession>
<sequence>MTKNGNSLTKVAIVISLVAFGVAAYDFVREKNVQNEVDILKEQLNQLKLQTSSSTKAENIQMNQYVKTNELEKVLIENPSWTVNALNKFQQNKKEQEELKVQQLIKDNQDALYNNSQDPFIGNKNGSKVLVEFLDYNCGYCKKFSQIAYKLIKNNPDLKIIIKEFPIFGPQSGSTYGAEVATALFAKYPEKYDKFHKLLVEHKGKLSTKIVDNYLIKVGLSKSDIESELPKAKDNIYKNRILARKIGVRGTPSVFYGDERVKKLNYQQIQSLLQ</sequence>
<dbReference type="KEGG" id="pmai:CF386_09800"/>
<keyword evidence="3" id="KW-1185">Reference proteome</keyword>
<dbReference type="InterPro" id="IPR036249">
    <property type="entry name" value="Thioredoxin-like_sf"/>
</dbReference>
<reference evidence="2 3" key="1">
    <citation type="journal article" date="2016" name="Int. J. Syst. Evol. Microbiol.">
        <title>Paraphotobacterium marinum gen. nov., sp. nov., a member of the family Vibrionaceae, isolated from surface seawater.</title>
        <authorList>
            <person name="Huang Z."/>
            <person name="Dong C."/>
            <person name="Shao Z."/>
        </authorList>
    </citation>
    <scope>NUCLEOTIDE SEQUENCE [LARGE SCALE GENOMIC DNA]</scope>
    <source>
        <strain evidence="2 3">NSCS20N07D</strain>
    </source>
</reference>
<dbReference type="Proteomes" id="UP000242175">
    <property type="component" value="Chromosome small"/>
</dbReference>
<dbReference type="InterPro" id="IPR012336">
    <property type="entry name" value="Thioredoxin-like_fold"/>
</dbReference>
<dbReference type="Gene3D" id="3.40.30.10">
    <property type="entry name" value="Glutaredoxin"/>
    <property type="match status" value="1"/>
</dbReference>
<dbReference type="RefSeq" id="WP_089074254.1">
    <property type="nucleotide sequence ID" value="NZ_CBCSAM010000004.1"/>
</dbReference>
<evidence type="ECO:0000313" key="2">
    <source>
        <dbReference type="EMBL" id="ASK79346.1"/>
    </source>
</evidence>
<dbReference type="SUPFAM" id="SSF52833">
    <property type="entry name" value="Thioredoxin-like"/>
    <property type="match status" value="1"/>
</dbReference>
<dbReference type="OrthoDB" id="9780340at2"/>
<dbReference type="Pfam" id="PF13462">
    <property type="entry name" value="Thioredoxin_4"/>
    <property type="match status" value="1"/>
</dbReference>
<protein>
    <recommendedName>
        <fullName evidence="1">Thioredoxin-like fold domain-containing protein</fullName>
    </recommendedName>
</protein>
<evidence type="ECO:0000259" key="1">
    <source>
        <dbReference type="Pfam" id="PF13462"/>
    </source>
</evidence>
<proteinExistence type="predicted"/>
<evidence type="ECO:0000313" key="3">
    <source>
        <dbReference type="Proteomes" id="UP000242175"/>
    </source>
</evidence>
<name>A0A220VGH9_9GAMM</name>
<feature type="domain" description="Thioredoxin-like fold" evidence="1">
    <location>
        <begin position="116"/>
        <end position="273"/>
    </location>
</feature>
<dbReference type="AlphaFoldDB" id="A0A220VGH9"/>